<name>A0A516SCL7_9NEIS</name>
<evidence type="ECO:0000313" key="1">
    <source>
        <dbReference type="EMBL" id="QDQ25892.1"/>
    </source>
</evidence>
<dbReference type="OrthoDB" id="8552614at2"/>
<evidence type="ECO:0000313" key="2">
    <source>
        <dbReference type="Proteomes" id="UP000317550"/>
    </source>
</evidence>
<proteinExistence type="predicted"/>
<dbReference type="AlphaFoldDB" id="A0A516SCL7"/>
<keyword evidence="2" id="KW-1185">Reference proteome</keyword>
<gene>
    <name evidence="1" type="ORF">FNU76_05740</name>
</gene>
<protein>
    <submittedName>
        <fullName evidence="1">Hemagglutinin</fullName>
    </submittedName>
</protein>
<dbReference type="EMBL" id="CP041730">
    <property type="protein sequence ID" value="QDQ25892.1"/>
    <property type="molecule type" value="Genomic_DNA"/>
</dbReference>
<dbReference type="KEGG" id="cari:FNU76_05740"/>
<dbReference type="RefSeq" id="WP_143856815.1">
    <property type="nucleotide sequence ID" value="NZ_CP041730.1"/>
</dbReference>
<reference evidence="2" key="1">
    <citation type="submission" date="2019-07" db="EMBL/GenBank/DDBJ databases">
        <title>Chitinimonas sp. nov., isolated from Ny-Alesund, arctica soil.</title>
        <authorList>
            <person name="Xu Q."/>
            <person name="Peng F."/>
        </authorList>
    </citation>
    <scope>NUCLEOTIDE SEQUENCE [LARGE SCALE GENOMIC DNA]</scope>
    <source>
        <strain evidence="2">R3-44</strain>
    </source>
</reference>
<organism evidence="1 2">
    <name type="scientific">Chitinimonas arctica</name>
    <dbReference type="NCBI Taxonomy" id="2594795"/>
    <lineage>
        <taxon>Bacteria</taxon>
        <taxon>Pseudomonadati</taxon>
        <taxon>Pseudomonadota</taxon>
        <taxon>Betaproteobacteria</taxon>
        <taxon>Neisseriales</taxon>
        <taxon>Chitinibacteraceae</taxon>
        <taxon>Chitinimonas</taxon>
    </lineage>
</organism>
<sequence>MGLKDVFAGGAAFKSGKIFTVTVWDSIEATEPTREGTAIPRSFVLKAGGETVQVHGNATEHLAGYAAGMARRGLSPEAVNLASEVQLSNLQLTVTRAIANGAPLNTLVKTGGWGLKFSQ</sequence>
<dbReference type="Proteomes" id="UP000317550">
    <property type="component" value="Chromosome"/>
</dbReference>
<accession>A0A516SCL7</accession>